<evidence type="ECO:0000256" key="7">
    <source>
        <dbReference type="ARBA" id="ARBA00023170"/>
    </source>
</evidence>
<evidence type="ECO:0000256" key="1">
    <source>
        <dbReference type="ARBA" id="ARBA00004141"/>
    </source>
</evidence>
<comment type="subcellular location">
    <subcellularLocation>
        <location evidence="1">Membrane</location>
        <topology evidence="1">Multi-pass membrane protein</topology>
    </subcellularLocation>
</comment>
<dbReference type="Pfam" id="PF00002">
    <property type="entry name" value="7tm_2"/>
    <property type="match status" value="1"/>
</dbReference>
<dbReference type="Gene3D" id="2.60.220.50">
    <property type="match status" value="1"/>
</dbReference>
<evidence type="ECO:0000256" key="9">
    <source>
        <dbReference type="SAM" id="Phobius"/>
    </source>
</evidence>
<dbReference type="GO" id="GO:0004930">
    <property type="term" value="F:G protein-coupled receptor activity"/>
    <property type="evidence" value="ECO:0007669"/>
    <property type="project" value="UniProtKB-KW"/>
</dbReference>
<dbReference type="GO" id="GO:0016020">
    <property type="term" value="C:membrane"/>
    <property type="evidence" value="ECO:0007669"/>
    <property type="project" value="UniProtKB-SubCell"/>
</dbReference>
<dbReference type="RefSeq" id="XP_019859631.1">
    <property type="nucleotide sequence ID" value="XM_020004072.1"/>
</dbReference>
<dbReference type="InterPro" id="IPR017981">
    <property type="entry name" value="GPCR_2-like_7TM"/>
</dbReference>
<keyword evidence="4" id="KW-0297">G-protein coupled receptor</keyword>
<keyword evidence="7" id="KW-0675">Receptor</keyword>
<reference evidence="14" key="2">
    <citation type="submission" date="2024-06" db="UniProtKB">
        <authorList>
            <consortium name="EnsemblMetazoa"/>
        </authorList>
    </citation>
    <scope>IDENTIFICATION</scope>
</reference>
<keyword evidence="3 9" id="KW-1133">Transmembrane helix</keyword>
<evidence type="ECO:0000256" key="6">
    <source>
        <dbReference type="ARBA" id="ARBA00023157"/>
    </source>
</evidence>
<evidence type="ECO:0000313" key="14">
    <source>
        <dbReference type="EnsemblMetazoa" id="XP_019859631.1"/>
    </source>
</evidence>
<feature type="domain" description="G-protein coupled receptors family 2 profile 2" evidence="13">
    <location>
        <begin position="681"/>
        <end position="796"/>
    </location>
</feature>
<evidence type="ECO:0000259" key="11">
    <source>
        <dbReference type="PROSITE" id="PS50221"/>
    </source>
</evidence>
<dbReference type="GO" id="GO:0007166">
    <property type="term" value="P:cell surface receptor signaling pathway"/>
    <property type="evidence" value="ECO:0007669"/>
    <property type="project" value="InterPro"/>
</dbReference>
<dbReference type="InterPro" id="IPR057244">
    <property type="entry name" value="GAIN_B"/>
</dbReference>
<evidence type="ECO:0000259" key="13">
    <source>
        <dbReference type="PROSITE" id="PS50261"/>
    </source>
</evidence>
<dbReference type="Gene3D" id="4.10.1240.10">
    <property type="entry name" value="GPCR, family 2, extracellular hormone receptor domain"/>
    <property type="match status" value="1"/>
</dbReference>
<evidence type="ECO:0000259" key="12">
    <source>
        <dbReference type="PROSITE" id="PS50227"/>
    </source>
</evidence>
<dbReference type="PANTHER" id="PTHR45692">
    <property type="entry name" value="G_PROTEIN_RECEP_F2_4 DOMAIN-CONTAINING PROTEIN"/>
    <property type="match status" value="1"/>
</dbReference>
<dbReference type="Gene3D" id="1.20.1070.10">
    <property type="entry name" value="Rhodopsin 7-helix transmembrane proteins"/>
    <property type="match status" value="1"/>
</dbReference>
<protein>
    <recommendedName>
        <fullName evidence="16">GPS domain-containing protein</fullName>
    </recommendedName>
</protein>
<feature type="chain" id="PRO_5043018195" description="GPS domain-containing protein" evidence="10">
    <location>
        <begin position="19"/>
        <end position="796"/>
    </location>
</feature>
<organism evidence="14 15">
    <name type="scientific">Amphimedon queenslandica</name>
    <name type="common">Sponge</name>
    <dbReference type="NCBI Taxonomy" id="400682"/>
    <lineage>
        <taxon>Eukaryota</taxon>
        <taxon>Metazoa</taxon>
        <taxon>Porifera</taxon>
        <taxon>Demospongiae</taxon>
        <taxon>Heteroscleromorpha</taxon>
        <taxon>Haplosclerida</taxon>
        <taxon>Niphatidae</taxon>
        <taxon>Amphimedon</taxon>
    </lineage>
</organism>
<keyword evidence="15" id="KW-1185">Reference proteome</keyword>
<dbReference type="InterPro" id="IPR000832">
    <property type="entry name" value="GPCR_2_secretin-like"/>
</dbReference>
<reference evidence="15" key="1">
    <citation type="journal article" date="2010" name="Nature">
        <title>The Amphimedon queenslandica genome and the evolution of animal complexity.</title>
        <authorList>
            <person name="Srivastava M."/>
            <person name="Simakov O."/>
            <person name="Chapman J."/>
            <person name="Fahey B."/>
            <person name="Gauthier M.E."/>
            <person name="Mitros T."/>
            <person name="Richards G.S."/>
            <person name="Conaco C."/>
            <person name="Dacre M."/>
            <person name="Hellsten U."/>
            <person name="Larroux C."/>
            <person name="Putnam N.H."/>
            <person name="Stanke M."/>
            <person name="Adamska M."/>
            <person name="Darling A."/>
            <person name="Degnan S.M."/>
            <person name="Oakley T.H."/>
            <person name="Plachetzki D.C."/>
            <person name="Zhai Y."/>
            <person name="Adamski M."/>
            <person name="Calcino A."/>
            <person name="Cummins S.F."/>
            <person name="Goodstein D.M."/>
            <person name="Harris C."/>
            <person name="Jackson D.J."/>
            <person name="Leys S.P."/>
            <person name="Shu S."/>
            <person name="Woodcroft B.J."/>
            <person name="Vervoort M."/>
            <person name="Kosik K.S."/>
            <person name="Manning G."/>
            <person name="Degnan B.M."/>
            <person name="Rokhsar D.S."/>
        </authorList>
    </citation>
    <scope>NUCLEOTIDE SEQUENCE [LARGE SCALE GENOMIC DNA]</scope>
</reference>
<feature type="transmembrane region" description="Helical" evidence="9">
    <location>
        <begin position="774"/>
        <end position="794"/>
    </location>
</feature>
<feature type="signal peptide" evidence="10">
    <location>
        <begin position="1"/>
        <end position="18"/>
    </location>
</feature>
<keyword evidence="5 9" id="KW-0472">Membrane</keyword>
<evidence type="ECO:0000256" key="2">
    <source>
        <dbReference type="ARBA" id="ARBA00022692"/>
    </source>
</evidence>
<dbReference type="GeneID" id="109587851"/>
<dbReference type="PROSITE" id="PS50221">
    <property type="entry name" value="GAIN_B"/>
    <property type="match status" value="1"/>
</dbReference>
<accession>A0AAN0JRY3</accession>
<feature type="transmembrane region" description="Helical" evidence="9">
    <location>
        <begin position="684"/>
        <end position="705"/>
    </location>
</feature>
<feature type="domain" description="GAIN-B" evidence="11">
    <location>
        <begin position="504"/>
        <end position="666"/>
    </location>
</feature>
<name>A0AAN0JRY3_AMPQE</name>
<dbReference type="EnsemblMetazoa" id="XM_020004072.1">
    <property type="protein sequence ID" value="XP_019859631.1"/>
    <property type="gene ID" value="LOC109587851"/>
</dbReference>
<feature type="transmembrane region" description="Helical" evidence="9">
    <location>
        <begin position="741"/>
        <end position="762"/>
    </location>
</feature>
<evidence type="ECO:0000313" key="15">
    <source>
        <dbReference type="Proteomes" id="UP000007879"/>
    </source>
</evidence>
<dbReference type="InterPro" id="IPR036445">
    <property type="entry name" value="GPCR_2_extracell_dom_sf"/>
</dbReference>
<keyword evidence="2 9" id="KW-0812">Transmembrane</keyword>
<dbReference type="AlphaFoldDB" id="A0AAN0JRY3"/>
<proteinExistence type="predicted"/>
<dbReference type="Pfam" id="PF01825">
    <property type="entry name" value="GPS"/>
    <property type="match status" value="1"/>
</dbReference>
<sequence length="796" mass="86941">MWSSLLLLSSLLVVNVSGTAPNAFLLFTLSTNEFCAGVPVMNVFLDFATANSFCENRTYNSSTVAYAASQQYGIPFHIAEDDSVTFYWIDLFPFDFCMTSVNASIEYRMFNESVPFCPEKHDGYVLSSAETILNRTIMFSPLNSSVCDERVISIPPSCGGRLTSSTTSFSTVVSSNAVVVVHSSANVRFTVFETSSFNLQASSVHIQTSALNSTAVSTVILSSSAHFTAFQTSSAHSTAVSTVIFSSSVHSIAFQTSSVHSTVVSTAIHSSFQSSSFHSTAIHSSTSFATTIMPTSTPQNNYCSPRTDVNERGQFDWPLTLAGMTVTILCPSGPIGATASRLCSTSSDWESPDVMRCATTDVTNGFIELSKVNITIFNTDLVSENMSILVENASINFADQNKNNILIIANVIEDIANVFMSQIQIATQSLFNKTVNSIIQTNDLIEEWPFEVLELSSNDIIQSFEEFVRIGINLENYTSSISVTAEDIVFRGESFERSNFNGLTISGFAFNNTLNFNMQDSSSNLTNREIARVVVPLSILNVTNSESIDIAATLYKKANFFPVHEEVISSSSVMTVVGSAVISIIVGGIPDGSELIDPVAIILALNKEHVTNPRCAFWNFTGADGIGNWSIDGCTTVVDPNDLSNVTCYCDHLTNFALLVDISTRTGNGTSPPPFGVKFEFDTITYVGVSLSLVGLILTILTLLVFKKLRKKDSSKFHIQLCLSLCFVIIIFVTGIDKISVRPLCISIGALIHYFSLVHWMWMGAEAVLMFQKIVIVFTNITWRYILIVSIVCWSK</sequence>
<keyword evidence="6" id="KW-1015">Disulfide bond</keyword>
<dbReference type="InterPro" id="IPR046338">
    <property type="entry name" value="GAIN_dom_sf"/>
</dbReference>
<evidence type="ECO:0008006" key="16">
    <source>
        <dbReference type="Google" id="ProtNLM"/>
    </source>
</evidence>
<dbReference type="Proteomes" id="UP000007879">
    <property type="component" value="Unassembled WGS sequence"/>
</dbReference>
<evidence type="ECO:0000256" key="5">
    <source>
        <dbReference type="ARBA" id="ARBA00023136"/>
    </source>
</evidence>
<dbReference type="PROSITE" id="PS50261">
    <property type="entry name" value="G_PROTEIN_RECEP_F2_4"/>
    <property type="match status" value="1"/>
</dbReference>
<evidence type="ECO:0000256" key="4">
    <source>
        <dbReference type="ARBA" id="ARBA00023040"/>
    </source>
</evidence>
<dbReference type="SMART" id="SM00303">
    <property type="entry name" value="GPS"/>
    <property type="match status" value="1"/>
</dbReference>
<dbReference type="InterPro" id="IPR001879">
    <property type="entry name" value="GPCR_2_extracellular_dom"/>
</dbReference>
<feature type="domain" description="G-protein coupled receptors family 2 profile 1" evidence="12">
    <location>
        <begin position="302"/>
        <end position="361"/>
    </location>
</feature>
<dbReference type="KEGG" id="aqu:109587851"/>
<dbReference type="InterPro" id="IPR000203">
    <property type="entry name" value="GPS"/>
</dbReference>
<dbReference type="PANTHER" id="PTHR45692:SF1">
    <property type="entry name" value="G-PROTEIN COUPLED RECEPTORS FAMILY 2 PROFILE 2 DOMAIN-CONTAINING PROTEIN"/>
    <property type="match status" value="1"/>
</dbReference>
<dbReference type="PROSITE" id="PS50227">
    <property type="entry name" value="G_PROTEIN_RECEP_F2_3"/>
    <property type="match status" value="1"/>
</dbReference>
<keyword evidence="8" id="KW-0807">Transducer</keyword>
<evidence type="ECO:0000256" key="8">
    <source>
        <dbReference type="ARBA" id="ARBA00023224"/>
    </source>
</evidence>
<evidence type="ECO:0000256" key="10">
    <source>
        <dbReference type="SAM" id="SignalP"/>
    </source>
</evidence>
<evidence type="ECO:0000256" key="3">
    <source>
        <dbReference type="ARBA" id="ARBA00022989"/>
    </source>
</evidence>
<keyword evidence="10" id="KW-0732">Signal</keyword>
<feature type="transmembrane region" description="Helical" evidence="9">
    <location>
        <begin position="717"/>
        <end position="735"/>
    </location>
</feature>